<feature type="transmembrane region" description="Helical" evidence="8">
    <location>
        <begin position="627"/>
        <end position="648"/>
    </location>
</feature>
<name>A5G3L9_GEOUR</name>
<dbReference type="OrthoDB" id="9761056at2"/>
<dbReference type="GO" id="GO:0015295">
    <property type="term" value="F:solute:proton symporter activity"/>
    <property type="evidence" value="ECO:0007669"/>
    <property type="project" value="TreeGrafter"/>
</dbReference>
<feature type="transmembrane region" description="Helical" evidence="8">
    <location>
        <begin position="509"/>
        <end position="532"/>
    </location>
</feature>
<evidence type="ECO:0000256" key="1">
    <source>
        <dbReference type="ARBA" id="ARBA00004651"/>
    </source>
</evidence>
<comment type="function">
    <text evidence="8">Uptake of L-lactate across the membrane. Can also transport D-lactate and glycolate.</text>
</comment>
<evidence type="ECO:0000313" key="9">
    <source>
        <dbReference type="EMBL" id="ABQ24370.1"/>
    </source>
</evidence>
<dbReference type="GO" id="GO:0015129">
    <property type="term" value="F:lactate transmembrane transporter activity"/>
    <property type="evidence" value="ECO:0007669"/>
    <property type="project" value="UniProtKB-UniRule"/>
</dbReference>
<keyword evidence="6 8" id="KW-1133">Transmembrane helix</keyword>
<organism evidence="10 11">
    <name type="scientific">Geotalea uraniireducens (strain Rf4)</name>
    <name type="common">Geobacter uraniireducens</name>
    <dbReference type="NCBI Taxonomy" id="351605"/>
    <lineage>
        <taxon>Bacteria</taxon>
        <taxon>Pseudomonadati</taxon>
        <taxon>Thermodesulfobacteriota</taxon>
        <taxon>Desulfuromonadia</taxon>
        <taxon>Geobacterales</taxon>
        <taxon>Geobacteraceae</taxon>
        <taxon>Geotalea</taxon>
    </lineage>
</organism>
<dbReference type="EMBL" id="CP000698">
    <property type="protein sequence ID" value="ABQ26387.1"/>
    <property type="molecule type" value="Genomic_DNA"/>
</dbReference>
<feature type="transmembrane region" description="Helical" evidence="8">
    <location>
        <begin position="466"/>
        <end position="489"/>
    </location>
</feature>
<feature type="transmembrane region" description="Helical" evidence="8">
    <location>
        <begin position="116"/>
        <end position="142"/>
    </location>
</feature>
<feature type="transmembrane region" description="Helical" evidence="8">
    <location>
        <begin position="539"/>
        <end position="556"/>
    </location>
</feature>
<keyword evidence="5 8" id="KW-0812">Transmembrane</keyword>
<evidence type="ECO:0000256" key="3">
    <source>
        <dbReference type="ARBA" id="ARBA00022448"/>
    </source>
</evidence>
<feature type="transmembrane region" description="Helical" evidence="8">
    <location>
        <begin position="73"/>
        <end position="95"/>
    </location>
</feature>
<keyword evidence="11" id="KW-1185">Reference proteome</keyword>
<feature type="transmembrane region" description="Helical" evidence="8">
    <location>
        <begin position="303"/>
        <end position="321"/>
    </location>
</feature>
<proteinExistence type="inferred from homology"/>
<feature type="transmembrane region" description="Helical" evidence="8">
    <location>
        <begin position="255"/>
        <end position="273"/>
    </location>
</feature>
<evidence type="ECO:0000313" key="11">
    <source>
        <dbReference type="Proteomes" id="UP000006695"/>
    </source>
</evidence>
<evidence type="ECO:0000256" key="5">
    <source>
        <dbReference type="ARBA" id="ARBA00022692"/>
    </source>
</evidence>
<dbReference type="KEGG" id="gur:Gura_0154"/>
<dbReference type="Pfam" id="PF02652">
    <property type="entry name" value="Lactate_perm"/>
    <property type="match status" value="2"/>
</dbReference>
<dbReference type="GO" id="GO:0005886">
    <property type="term" value="C:plasma membrane"/>
    <property type="evidence" value="ECO:0007669"/>
    <property type="project" value="UniProtKB-SubCell"/>
</dbReference>
<evidence type="ECO:0000256" key="6">
    <source>
        <dbReference type="ARBA" id="ARBA00022989"/>
    </source>
</evidence>
<protein>
    <recommendedName>
        <fullName evidence="8">L-lactate permease</fullName>
    </recommendedName>
</protein>
<gene>
    <name evidence="9" type="ordered locus">Gura_0154</name>
    <name evidence="10" type="ordered locus">Gura_2200</name>
</gene>
<keyword evidence="4 8" id="KW-1003">Cell membrane</keyword>
<evidence type="ECO:0000256" key="7">
    <source>
        <dbReference type="ARBA" id="ARBA00023136"/>
    </source>
</evidence>
<feature type="transmembrane region" description="Helical" evidence="8">
    <location>
        <begin position="226"/>
        <end position="248"/>
    </location>
</feature>
<comment type="similarity">
    <text evidence="2 8">Belongs to the lactate permease family.</text>
</comment>
<accession>A5G3L9</accession>
<evidence type="ECO:0000256" key="8">
    <source>
        <dbReference type="RuleBase" id="RU365092"/>
    </source>
</evidence>
<dbReference type="HOGENOM" id="CLU_021628_0_0_7"/>
<dbReference type="AlphaFoldDB" id="A5G3L9"/>
<evidence type="ECO:0000256" key="4">
    <source>
        <dbReference type="ARBA" id="ARBA00022475"/>
    </source>
</evidence>
<comment type="subcellular location">
    <subcellularLocation>
        <location evidence="1 8">Cell membrane</location>
        <topology evidence="1 8">Multi-pass membrane protein</topology>
    </subcellularLocation>
</comment>
<dbReference type="STRING" id="351605.Gura_0154"/>
<feature type="transmembrane region" description="Helical" evidence="8">
    <location>
        <begin position="202"/>
        <end position="220"/>
    </location>
</feature>
<feature type="transmembrane region" description="Helical" evidence="8">
    <location>
        <begin position="12"/>
        <end position="35"/>
    </location>
</feature>
<sequence>MPWIQSYTPVGGSLGLSALVAAIPLVVIFVCLAVLKMKAHKAGPLAVVSAVAIAIAVWGMPAKLAGLAFMQGAAFGLFPVFYIVITTLFLYNITVKGGQFEIIRASLAGVTADRRIQALLIAFCFGAFIEGAAGFGTPVAIAGATLVGLGFRPLYAAGVCLIANTAPVAFGAIGIPVVALAGVMGYGDDGMMKLSTMVGRQLPFISVVIPFYVIMIMVGWKKTIEVLPAIITCGVTFAVCQWATASYLGPYLPDIISSLAAMAALVLLLRVWSPKENYVFDHEAASKGVEQHHYTAGEVFRAWSPYLALTVMVLLWGIPSIKAQLDKSKVVITVAGLDNMIVKKVSKPEDGLKKIAKVNEEIDKQLATLSPTDPKQAELAAKLKELKGLEDAFLPVETGLAGKGAVLTDERLQACDLVSKKMTETKKLCGELVKINGAKKDQFKPLEKAVADQLPIKLAAKYNFNFMSAAGTAILIAAFLSALLCGVGMGDTMKIAGKTLYDMRFPALTVASVLGLAYVMNTSGMTNCLGLVFTKTGHWFPFIAPFLGWLGVFLTGSDTSSNVLFGGLQKATAEQLGLNPILTGAANTSGGVMGKMISPQSLAVATAACGMVGEEGTLFRFTLKHSIFLTIVVGIIVYLQAYVLQWMIP</sequence>
<reference evidence="10 11" key="1">
    <citation type="submission" date="2007-05" db="EMBL/GenBank/DDBJ databases">
        <title>Complete sequence of Geobacter uraniireducens Rf4.</title>
        <authorList>
            <consortium name="US DOE Joint Genome Institute"/>
            <person name="Copeland A."/>
            <person name="Lucas S."/>
            <person name="Lapidus A."/>
            <person name="Barry K."/>
            <person name="Detter J.C."/>
            <person name="Glavina del Rio T."/>
            <person name="Hammon N."/>
            <person name="Israni S."/>
            <person name="Dalin E."/>
            <person name="Tice H."/>
            <person name="Pitluck S."/>
            <person name="Chertkov O."/>
            <person name="Brettin T."/>
            <person name="Bruce D."/>
            <person name="Han C."/>
            <person name="Schmutz J."/>
            <person name="Larimer F."/>
            <person name="Land M."/>
            <person name="Hauser L."/>
            <person name="Kyrpides N."/>
            <person name="Mikhailova N."/>
            <person name="Shelobolina E."/>
            <person name="Aklujkar M."/>
            <person name="Lovley D."/>
            <person name="Richardson P."/>
        </authorList>
    </citation>
    <scope>NUCLEOTIDE SEQUENCE [LARGE SCALE GENOMIC DNA]</scope>
    <source>
        <strain evidence="10 11">Rf4</strain>
    </source>
</reference>
<keyword evidence="7 8" id="KW-0472">Membrane</keyword>
<evidence type="ECO:0000256" key="2">
    <source>
        <dbReference type="ARBA" id="ARBA00010100"/>
    </source>
</evidence>
<dbReference type="InterPro" id="IPR003804">
    <property type="entry name" value="Lactate_perm"/>
</dbReference>
<feature type="transmembrane region" description="Helical" evidence="8">
    <location>
        <begin position="42"/>
        <end position="61"/>
    </location>
</feature>
<keyword evidence="3 8" id="KW-0813">Transport</keyword>
<evidence type="ECO:0000313" key="10">
    <source>
        <dbReference type="EMBL" id="ABQ26387.1"/>
    </source>
</evidence>
<dbReference type="RefSeq" id="WP_011937099.1">
    <property type="nucleotide sequence ID" value="NC_009483.1"/>
</dbReference>
<dbReference type="PANTHER" id="PTHR30003:SF0">
    <property type="entry name" value="GLYCOLATE PERMEASE GLCA-RELATED"/>
    <property type="match status" value="1"/>
</dbReference>
<feature type="transmembrane region" description="Helical" evidence="8">
    <location>
        <begin position="154"/>
        <end position="181"/>
    </location>
</feature>
<dbReference type="NCBIfam" id="TIGR00795">
    <property type="entry name" value="lctP"/>
    <property type="match status" value="1"/>
</dbReference>
<dbReference type="KEGG" id="gur:Gura_2200"/>
<dbReference type="Proteomes" id="UP000006695">
    <property type="component" value="Chromosome"/>
</dbReference>
<dbReference type="EMBL" id="CP000698">
    <property type="protein sequence ID" value="ABQ24370.1"/>
    <property type="molecule type" value="Genomic_DNA"/>
</dbReference>
<dbReference type="PANTHER" id="PTHR30003">
    <property type="entry name" value="L-LACTATE PERMEASE"/>
    <property type="match status" value="1"/>
</dbReference>